<protein>
    <submittedName>
        <fullName evidence="2">Putative Toxin RelE3</fullName>
    </submittedName>
</protein>
<dbReference type="Pfam" id="PF05016">
    <property type="entry name" value="ParE_toxin"/>
    <property type="match status" value="1"/>
</dbReference>
<gene>
    <name evidence="2" type="ORF">CRENPOLYSF2_2980008</name>
</gene>
<reference evidence="3" key="1">
    <citation type="submission" date="2017-02" db="EMBL/GenBank/DDBJ databases">
        <authorList>
            <person name="Daims H."/>
        </authorList>
    </citation>
    <scope>NUCLEOTIDE SEQUENCE [LARGE SCALE GENOMIC DNA]</scope>
</reference>
<evidence type="ECO:0000256" key="1">
    <source>
        <dbReference type="ARBA" id="ARBA00022649"/>
    </source>
</evidence>
<dbReference type="InterPro" id="IPR007712">
    <property type="entry name" value="RelE/ParE_toxin"/>
</dbReference>
<evidence type="ECO:0000313" key="2">
    <source>
        <dbReference type="EMBL" id="SJM92874.1"/>
    </source>
</evidence>
<dbReference type="InterPro" id="IPR035093">
    <property type="entry name" value="RelE/ParE_toxin_dom_sf"/>
</dbReference>
<dbReference type="Gene3D" id="3.30.2310.20">
    <property type="entry name" value="RelE-like"/>
    <property type="match status" value="1"/>
</dbReference>
<proteinExistence type="predicted"/>
<dbReference type="Proteomes" id="UP000195442">
    <property type="component" value="Unassembled WGS sequence"/>
</dbReference>
<evidence type="ECO:0000313" key="3">
    <source>
        <dbReference type="Proteomes" id="UP000195442"/>
    </source>
</evidence>
<keyword evidence="1" id="KW-1277">Toxin-antitoxin system</keyword>
<accession>A0A1R4H9D4</accession>
<dbReference type="EMBL" id="FUKJ01000221">
    <property type="protein sequence ID" value="SJM92874.1"/>
    <property type="molecule type" value="Genomic_DNA"/>
</dbReference>
<keyword evidence="3" id="KW-1185">Reference proteome</keyword>
<name>A0A1R4H9D4_9GAMM</name>
<dbReference type="AlphaFoldDB" id="A0A1R4H9D4"/>
<sequence>MPQIIYSDQSNRDLARLSEFMAKIEPTLRSRVVITIVNAIERLKIFPEIAKPSQDKKYQHMRELFIPFGAAGYAALYEYQEKTDTILIASIRHVREAGYKLNQ</sequence>
<organism evidence="2 3">
    <name type="scientific">Crenothrix polyspora</name>
    <dbReference type="NCBI Taxonomy" id="360316"/>
    <lineage>
        <taxon>Bacteria</taxon>
        <taxon>Pseudomonadati</taxon>
        <taxon>Pseudomonadota</taxon>
        <taxon>Gammaproteobacteria</taxon>
        <taxon>Methylococcales</taxon>
        <taxon>Crenotrichaceae</taxon>
        <taxon>Crenothrix</taxon>
    </lineage>
</organism>
<dbReference type="OrthoDB" id="121597at2"/>